<sequence length="161" mass="18607">MELSCDVLEREEDEHEDVEEVPRLVLPSTPVVNEEERGGSGVRSVRSYTWRGRNTERQGKVAKKRRKQATVTKLLEKLEILTVDSQTKQGSSRRLECDSSPEHRRLRKKHVVKRALRKMRLNFQELYKALENARREKDSSVVWSDPEVLCGPPHGSSSKET</sequence>
<dbReference type="EMBL" id="JAMWBK010000007">
    <property type="protein sequence ID" value="KAJ8903352.1"/>
    <property type="molecule type" value="Genomic_DNA"/>
</dbReference>
<dbReference type="AlphaFoldDB" id="A0AAV8UQG4"/>
<dbReference type="Proteomes" id="UP001157974">
    <property type="component" value="Unassembled WGS sequence"/>
</dbReference>
<comment type="caution">
    <text evidence="2">The sequence shown here is derived from an EMBL/GenBank/DDBJ whole genome shotgun (WGS) entry which is preliminary data.</text>
</comment>
<proteinExistence type="predicted"/>
<protein>
    <submittedName>
        <fullName evidence="2">Uncharacterized protein</fullName>
    </submittedName>
</protein>
<evidence type="ECO:0000313" key="3">
    <source>
        <dbReference type="Proteomes" id="UP001157974"/>
    </source>
</evidence>
<feature type="compositionally biased region" description="Acidic residues" evidence="1">
    <location>
        <begin position="9"/>
        <end position="19"/>
    </location>
</feature>
<evidence type="ECO:0000313" key="2">
    <source>
        <dbReference type="EMBL" id="KAJ8903352.1"/>
    </source>
</evidence>
<feature type="region of interest" description="Disordered" evidence="1">
    <location>
        <begin position="29"/>
        <end position="65"/>
    </location>
</feature>
<gene>
    <name evidence="2" type="ORF">NDN08_004460</name>
</gene>
<feature type="region of interest" description="Disordered" evidence="1">
    <location>
        <begin position="133"/>
        <end position="161"/>
    </location>
</feature>
<name>A0AAV8UQG4_9RHOD</name>
<accession>A0AAV8UQG4</accession>
<evidence type="ECO:0000256" key="1">
    <source>
        <dbReference type="SAM" id="MobiDB-lite"/>
    </source>
</evidence>
<feature type="compositionally biased region" description="Basic and acidic residues" evidence="1">
    <location>
        <begin position="93"/>
        <end position="103"/>
    </location>
</feature>
<reference evidence="2 3" key="1">
    <citation type="journal article" date="2023" name="Nat. Commun.">
        <title>Origin of minicircular mitochondrial genomes in red algae.</title>
        <authorList>
            <person name="Lee Y."/>
            <person name="Cho C.H."/>
            <person name="Lee Y.M."/>
            <person name="Park S.I."/>
            <person name="Yang J.H."/>
            <person name="West J.A."/>
            <person name="Bhattacharya D."/>
            <person name="Yoon H.S."/>
        </authorList>
    </citation>
    <scope>NUCLEOTIDE SEQUENCE [LARGE SCALE GENOMIC DNA]</scope>
    <source>
        <strain evidence="2 3">CCMP1338</strain>
        <tissue evidence="2">Whole cell</tissue>
    </source>
</reference>
<keyword evidence="3" id="KW-1185">Reference proteome</keyword>
<organism evidence="2 3">
    <name type="scientific">Rhodosorus marinus</name>
    <dbReference type="NCBI Taxonomy" id="101924"/>
    <lineage>
        <taxon>Eukaryota</taxon>
        <taxon>Rhodophyta</taxon>
        <taxon>Stylonematophyceae</taxon>
        <taxon>Stylonematales</taxon>
        <taxon>Stylonemataceae</taxon>
        <taxon>Rhodosorus</taxon>
    </lineage>
</organism>
<feature type="region of interest" description="Disordered" evidence="1">
    <location>
        <begin position="85"/>
        <end position="109"/>
    </location>
</feature>
<feature type="region of interest" description="Disordered" evidence="1">
    <location>
        <begin position="1"/>
        <end position="20"/>
    </location>
</feature>